<evidence type="ECO:0000313" key="3">
    <source>
        <dbReference type="EMBL" id="TEW67443.1"/>
    </source>
</evidence>
<accession>A0A4Y8AFD6</accession>
<organism evidence="3 4">
    <name type="scientific">Mucilaginibacter phyllosphaerae</name>
    <dbReference type="NCBI Taxonomy" id="1812349"/>
    <lineage>
        <taxon>Bacteria</taxon>
        <taxon>Pseudomonadati</taxon>
        <taxon>Bacteroidota</taxon>
        <taxon>Sphingobacteriia</taxon>
        <taxon>Sphingobacteriales</taxon>
        <taxon>Sphingobacteriaceae</taxon>
        <taxon>Mucilaginibacter</taxon>
    </lineage>
</organism>
<dbReference type="Proteomes" id="UP000583101">
    <property type="component" value="Unassembled WGS sequence"/>
</dbReference>
<dbReference type="Pfam" id="PF03929">
    <property type="entry name" value="PepSY_TM"/>
    <property type="match status" value="1"/>
</dbReference>
<dbReference type="RefSeq" id="WP_134335496.1">
    <property type="nucleotide sequence ID" value="NZ_BMCZ01000009.1"/>
</dbReference>
<dbReference type="PANTHER" id="PTHR34219">
    <property type="entry name" value="IRON-REGULATED INNER MEMBRANE PROTEIN-RELATED"/>
    <property type="match status" value="1"/>
</dbReference>
<dbReference type="Proteomes" id="UP000297248">
    <property type="component" value="Unassembled WGS sequence"/>
</dbReference>
<dbReference type="AlphaFoldDB" id="A0A4Y8AFD6"/>
<dbReference type="PANTHER" id="PTHR34219:SF3">
    <property type="entry name" value="BLL7967 PROTEIN"/>
    <property type="match status" value="1"/>
</dbReference>
<feature type="transmembrane region" description="Helical" evidence="1">
    <location>
        <begin position="12"/>
        <end position="39"/>
    </location>
</feature>
<reference evidence="3" key="2">
    <citation type="submission" date="2019-03" db="EMBL/GenBank/DDBJ databases">
        <authorList>
            <person name="Yan Y.-Q."/>
            <person name="Du Z.-J."/>
        </authorList>
    </citation>
    <scope>NUCLEOTIDE SEQUENCE</scope>
    <source>
        <strain evidence="3">PP-F2FG21</strain>
    </source>
</reference>
<dbReference type="EMBL" id="JACIEG010000002">
    <property type="protein sequence ID" value="MBB3968934.1"/>
    <property type="molecule type" value="Genomic_DNA"/>
</dbReference>
<keyword evidence="1" id="KW-1133">Transmembrane helix</keyword>
<evidence type="ECO:0000256" key="1">
    <source>
        <dbReference type="SAM" id="Phobius"/>
    </source>
</evidence>
<keyword evidence="1" id="KW-0472">Membrane</keyword>
<keyword evidence="5" id="KW-1185">Reference proteome</keyword>
<protein>
    <submittedName>
        <fullName evidence="2">Iron-regulated membrane protein</fullName>
    </submittedName>
    <submittedName>
        <fullName evidence="3">PepSY domain-containing protein</fullName>
    </submittedName>
</protein>
<name>A0A4Y8AFD6_9SPHI</name>
<feature type="transmembrane region" description="Helical" evidence="1">
    <location>
        <begin position="209"/>
        <end position="229"/>
    </location>
</feature>
<evidence type="ECO:0000313" key="4">
    <source>
        <dbReference type="Proteomes" id="UP000297248"/>
    </source>
</evidence>
<evidence type="ECO:0000313" key="5">
    <source>
        <dbReference type="Proteomes" id="UP000583101"/>
    </source>
</evidence>
<evidence type="ECO:0000313" key="2">
    <source>
        <dbReference type="EMBL" id="MBB3968934.1"/>
    </source>
</evidence>
<dbReference type="OrthoDB" id="111691at2"/>
<dbReference type="EMBL" id="SNQG01000002">
    <property type="protein sequence ID" value="TEW67443.1"/>
    <property type="molecule type" value="Genomic_DNA"/>
</dbReference>
<comment type="caution">
    <text evidence="3">The sequence shown here is derived from an EMBL/GenBank/DDBJ whole genome shotgun (WGS) entry which is preliminary data.</text>
</comment>
<reference evidence="3 4" key="1">
    <citation type="journal article" date="2016" name="Int. J. Syst. Evol. Microbiol.">
        <title>Proposal of Mucilaginibacter phyllosphaerae sp. nov. isolated from the phyllosphere of Galium album.</title>
        <authorList>
            <person name="Aydogan E.L."/>
            <person name="Busse H.J."/>
            <person name="Moser G."/>
            <person name="Muller C."/>
            <person name="Kampfer P."/>
            <person name="Glaeser S.P."/>
        </authorList>
    </citation>
    <scope>NUCLEOTIDE SEQUENCE [LARGE SCALE GENOMIC DNA]</scope>
    <source>
        <strain evidence="3 4">PP-F2FG21</strain>
    </source>
</reference>
<dbReference type="PROSITE" id="PS51257">
    <property type="entry name" value="PROKAR_LIPOPROTEIN"/>
    <property type="match status" value="1"/>
</dbReference>
<gene>
    <name evidence="3" type="ORF">E2R65_05490</name>
    <name evidence="2" type="ORF">GGR35_001526</name>
</gene>
<reference evidence="2 5" key="3">
    <citation type="submission" date="2020-08" db="EMBL/GenBank/DDBJ databases">
        <title>Genomic Encyclopedia of Type Strains, Phase IV (KMG-IV): sequencing the most valuable type-strain genomes for metagenomic binning, comparative biology and taxonomic classification.</title>
        <authorList>
            <person name="Goeker M."/>
        </authorList>
    </citation>
    <scope>NUCLEOTIDE SEQUENCE [LARGE SCALE GENOMIC DNA]</scope>
    <source>
        <strain evidence="2 5">DSM 100995</strain>
    </source>
</reference>
<feature type="transmembrane region" description="Helical" evidence="1">
    <location>
        <begin position="155"/>
        <end position="179"/>
    </location>
</feature>
<dbReference type="InterPro" id="IPR005625">
    <property type="entry name" value="PepSY-ass_TM"/>
</dbReference>
<feature type="transmembrane region" description="Helical" evidence="1">
    <location>
        <begin position="357"/>
        <end position="379"/>
    </location>
</feature>
<keyword evidence="1" id="KW-0812">Transmembrane</keyword>
<proteinExistence type="predicted"/>
<sequence length="400" mass="45683">MRQVWKRFKATAAWLHLWLGLVTGIIVVIIGVTGCLLVFEDELFGFFNRNLTEVKPTGRQKPVSELMAIAQHALGKSKPITDIRINEDGRSYVFSASKANKKKDITLSYFSQFKYRDDVYLNPYNGKVLGQIDVRYEFFNVTEQLHRQLLLVKPVGSVIIGSCILIFLVMLISGFILWLPKNLRQLKKSITVKWSGKWKRVNYDLHNSLGFYVLPVAIIIAVTGLTWSFKWWEKGIYKMLGSDKPVVLLRKAPAINTADTTANHLDMMVGKLQRTLNGNYHVIGLSLPDKGENTMMAFVYLKTRTDGWRNLSYYYFDSRTGKQFDQLIHAQKPLGLKWRNSNKDIHTGKIYGLPTQILAFMASLVCASLPITGFMIWLGKKKKSKKTPRIRSKATLDPVI</sequence>